<name>U9TYM9_RHIID</name>
<reference evidence="1" key="1">
    <citation type="submission" date="2013-07" db="EMBL/GenBank/DDBJ databases">
        <title>The genome of an arbuscular mycorrhizal fungus provides insights into the evolution of the oldest plant symbiosis.</title>
        <authorList>
            <consortium name="DOE Joint Genome Institute"/>
            <person name="Tisserant E."/>
            <person name="Malbreil M."/>
            <person name="Kuo A."/>
            <person name="Kohler A."/>
            <person name="Symeonidi A."/>
            <person name="Balestrini R."/>
            <person name="Charron P."/>
            <person name="Duensing N."/>
            <person name="Frei-dit-Frey N."/>
            <person name="Gianinazzi-Pearson V."/>
            <person name="Gilbert B."/>
            <person name="Handa Y."/>
            <person name="Hijri M."/>
            <person name="Kaul R."/>
            <person name="Kawaguchi M."/>
            <person name="Krajinski F."/>
            <person name="Lammers P."/>
            <person name="Lapierre D."/>
            <person name="Masclaux F.G."/>
            <person name="Murat C."/>
            <person name="Morin E."/>
            <person name="Ndikumana S."/>
            <person name="Pagni M."/>
            <person name="Petitpierre D."/>
            <person name="Requena N."/>
            <person name="Rosikiewicz P."/>
            <person name="Riley R."/>
            <person name="Saito K."/>
            <person name="San Clemente H."/>
            <person name="Shapiro H."/>
            <person name="van Tuinen D."/>
            <person name="Becard G."/>
            <person name="Bonfante P."/>
            <person name="Paszkowski U."/>
            <person name="Shachar-Hill Y."/>
            <person name="Young J.P."/>
            <person name="Sanders I.R."/>
            <person name="Henrissat B."/>
            <person name="Rensing S.A."/>
            <person name="Grigoriev I.V."/>
            <person name="Corradi N."/>
            <person name="Roux C."/>
            <person name="Martin F."/>
        </authorList>
    </citation>
    <scope>NUCLEOTIDE SEQUENCE</scope>
    <source>
        <strain evidence="1">DAOM 197198</strain>
    </source>
</reference>
<organism evidence="1">
    <name type="scientific">Rhizophagus irregularis (strain DAOM 181602 / DAOM 197198 / MUCL 43194)</name>
    <name type="common">Arbuscular mycorrhizal fungus</name>
    <name type="synonym">Glomus intraradices</name>
    <dbReference type="NCBI Taxonomy" id="747089"/>
    <lineage>
        <taxon>Eukaryota</taxon>
        <taxon>Fungi</taxon>
        <taxon>Fungi incertae sedis</taxon>
        <taxon>Mucoromycota</taxon>
        <taxon>Glomeromycotina</taxon>
        <taxon>Glomeromycetes</taxon>
        <taxon>Glomerales</taxon>
        <taxon>Glomeraceae</taxon>
        <taxon>Rhizophagus</taxon>
    </lineage>
</organism>
<sequence>MSPILSKCSTYSYESQSCLEDRSKSKDNDIQDILILPFKSFTVLACGHISRGLCLENFILREEIYSLRITKEESAFASENYNLVTILSQKSSEALVGVNLEYTQNMDLVDDQSKYQSIIHVQTTTSIVDTSNSISMD</sequence>
<accession>U9TYM9</accession>
<dbReference type="AlphaFoldDB" id="U9TYM9"/>
<protein>
    <submittedName>
        <fullName evidence="1">Uncharacterized protein</fullName>
    </submittedName>
</protein>
<evidence type="ECO:0000313" key="1">
    <source>
        <dbReference type="EMBL" id="ESA12497.1"/>
    </source>
</evidence>
<gene>
    <name evidence="1" type="ORF">GLOINDRAFT_96323</name>
</gene>
<dbReference type="HOGENOM" id="CLU_1866201_0_0_1"/>
<proteinExistence type="predicted"/>
<dbReference type="EMBL" id="KI284877">
    <property type="protein sequence ID" value="ESA12497.1"/>
    <property type="molecule type" value="Genomic_DNA"/>
</dbReference>